<sequence length="360" mass="38228">MAVGLPLKTTYANGDVYSASDVNDTNGTVNLVGQTSNFYAGKNKIINGKFDVWQRGTSFTPIANQVYSADRWFTNRNGTGATVTVSQQTFTPGTAPVAGYEGQYFFRFAQSVAGTGCTFNGIAQRIEDVRTLAGQAVTLSFWAKADASRSVDITLQQAFGSGGSGGVGVTNTVTFTTSWVRYTISATLGNLTGKTIGTGSYLEVFFDLPKNVTQTIDLWGVQLEAGSTATAFQTATGTIQGELAACQRYYFRKSASNAASLMYFGTGYAYATNAGDIQITLPVQMRVTPTAIDFSALGDFKWEGTTSANTPSAIGFDGNQNNPYAVSVNVTKTAGFTTWQAINFMANGTTNAYLGFSAEL</sequence>
<organism evidence="1">
    <name type="scientific">uncultured Caudovirales phage</name>
    <dbReference type="NCBI Taxonomy" id="2100421"/>
    <lineage>
        <taxon>Viruses</taxon>
        <taxon>Duplodnaviria</taxon>
        <taxon>Heunggongvirae</taxon>
        <taxon>Uroviricota</taxon>
        <taxon>Caudoviricetes</taxon>
        <taxon>Peduoviridae</taxon>
        <taxon>Maltschvirus</taxon>
        <taxon>Maltschvirus maltsch</taxon>
    </lineage>
</organism>
<dbReference type="Gene3D" id="2.60.120.260">
    <property type="entry name" value="Galactose-binding domain-like"/>
    <property type="match status" value="1"/>
</dbReference>
<dbReference type="InterPro" id="IPR008979">
    <property type="entry name" value="Galactose-bd-like_sf"/>
</dbReference>
<protein>
    <submittedName>
        <fullName evidence="1">Carbohydrate-binding, CenC-like</fullName>
    </submittedName>
</protein>
<reference evidence="1" key="1">
    <citation type="submission" date="2020-05" db="EMBL/GenBank/DDBJ databases">
        <authorList>
            <person name="Chiriac C."/>
            <person name="Salcher M."/>
            <person name="Ghai R."/>
            <person name="Kavagutti S V."/>
        </authorList>
    </citation>
    <scope>NUCLEOTIDE SEQUENCE</scope>
</reference>
<evidence type="ECO:0000313" key="1">
    <source>
        <dbReference type="EMBL" id="CAB5223827.1"/>
    </source>
</evidence>
<dbReference type="EMBL" id="LR798329">
    <property type="protein sequence ID" value="CAB5223827.1"/>
    <property type="molecule type" value="Genomic_DNA"/>
</dbReference>
<name>A0A6J7X0U7_9CAUD</name>
<gene>
    <name evidence="1" type="ORF">UFOVP737_9</name>
</gene>
<accession>A0A6J7X0U7</accession>
<dbReference type="SUPFAM" id="SSF49785">
    <property type="entry name" value="Galactose-binding domain-like"/>
    <property type="match status" value="1"/>
</dbReference>
<proteinExistence type="predicted"/>